<organism evidence="2 3">
    <name type="scientific">Rhododendron griersonianum</name>
    <dbReference type="NCBI Taxonomy" id="479676"/>
    <lineage>
        <taxon>Eukaryota</taxon>
        <taxon>Viridiplantae</taxon>
        <taxon>Streptophyta</taxon>
        <taxon>Embryophyta</taxon>
        <taxon>Tracheophyta</taxon>
        <taxon>Spermatophyta</taxon>
        <taxon>Magnoliopsida</taxon>
        <taxon>eudicotyledons</taxon>
        <taxon>Gunneridae</taxon>
        <taxon>Pentapetalae</taxon>
        <taxon>asterids</taxon>
        <taxon>Ericales</taxon>
        <taxon>Ericaceae</taxon>
        <taxon>Ericoideae</taxon>
        <taxon>Rhodoreae</taxon>
        <taxon>Rhododendron</taxon>
    </lineage>
</organism>
<name>A0AAV6IB43_9ERIC</name>
<proteinExistence type="predicted"/>
<gene>
    <name evidence="2" type="ORF">RHGRI_031075</name>
</gene>
<reference evidence="2" key="1">
    <citation type="submission" date="2020-08" db="EMBL/GenBank/DDBJ databases">
        <title>Plant Genome Project.</title>
        <authorList>
            <person name="Zhang R.-G."/>
        </authorList>
    </citation>
    <scope>NUCLEOTIDE SEQUENCE</scope>
    <source>
        <strain evidence="2">WSP0</strain>
        <tissue evidence="2">Leaf</tissue>
    </source>
</reference>
<comment type="caution">
    <text evidence="2">The sequence shown here is derived from an EMBL/GenBank/DDBJ whole genome shotgun (WGS) entry which is preliminary data.</text>
</comment>
<keyword evidence="1" id="KW-0812">Transmembrane</keyword>
<protein>
    <submittedName>
        <fullName evidence="2">Uncharacterized protein</fullName>
    </submittedName>
</protein>
<evidence type="ECO:0000313" key="2">
    <source>
        <dbReference type="EMBL" id="KAG5524279.1"/>
    </source>
</evidence>
<keyword evidence="3" id="KW-1185">Reference proteome</keyword>
<feature type="transmembrane region" description="Helical" evidence="1">
    <location>
        <begin position="26"/>
        <end position="44"/>
    </location>
</feature>
<keyword evidence="1" id="KW-0472">Membrane</keyword>
<keyword evidence="1" id="KW-1133">Transmembrane helix</keyword>
<dbReference type="Proteomes" id="UP000823749">
    <property type="component" value="Chromosome 11"/>
</dbReference>
<accession>A0AAV6IB43</accession>
<evidence type="ECO:0000256" key="1">
    <source>
        <dbReference type="SAM" id="Phobius"/>
    </source>
</evidence>
<dbReference type="EMBL" id="JACTNZ010000011">
    <property type="protein sequence ID" value="KAG5524279.1"/>
    <property type="molecule type" value="Genomic_DNA"/>
</dbReference>
<dbReference type="AlphaFoldDB" id="A0AAV6IB43"/>
<sequence length="78" mass="9160">MQMEMMEIMRPTLLYCSQRWHIRGNYMILLSSSTMCSIVLYIHGKKGLEASVPYCLTVTTMELVNCLYSYKLYHDVLL</sequence>
<evidence type="ECO:0000313" key="3">
    <source>
        <dbReference type="Proteomes" id="UP000823749"/>
    </source>
</evidence>